<evidence type="ECO:0000313" key="4">
    <source>
        <dbReference type="Proteomes" id="UP000184032"/>
    </source>
</evidence>
<dbReference type="RefSeq" id="WP_073185177.1">
    <property type="nucleotide sequence ID" value="NZ_FQXI01000012.1"/>
</dbReference>
<dbReference type="STRING" id="1120995.SAMN02745245_01592"/>
<protein>
    <submittedName>
        <fullName evidence="3">Copper amine oxidase N-terminal domain-containing protein</fullName>
    </submittedName>
</protein>
<proteinExistence type="predicted"/>
<dbReference type="Gene3D" id="3.30.457.10">
    <property type="entry name" value="Copper amine oxidase-like, N-terminal domain"/>
    <property type="match status" value="1"/>
</dbReference>
<dbReference type="Pfam" id="PF07833">
    <property type="entry name" value="Cu_amine_oxidN1"/>
    <property type="match status" value="2"/>
</dbReference>
<organism evidence="3 4">
    <name type="scientific">Anaerosphaera aminiphila DSM 21120</name>
    <dbReference type="NCBI Taxonomy" id="1120995"/>
    <lineage>
        <taxon>Bacteria</taxon>
        <taxon>Bacillati</taxon>
        <taxon>Bacillota</taxon>
        <taxon>Tissierellia</taxon>
        <taxon>Tissierellales</taxon>
        <taxon>Peptoniphilaceae</taxon>
        <taxon>Anaerosphaera</taxon>
    </lineage>
</organism>
<name>A0A1M5TW76_9FIRM</name>
<reference evidence="3 4" key="1">
    <citation type="submission" date="2016-11" db="EMBL/GenBank/DDBJ databases">
        <authorList>
            <person name="Jaros S."/>
            <person name="Januszkiewicz K."/>
            <person name="Wedrychowicz H."/>
        </authorList>
    </citation>
    <scope>NUCLEOTIDE SEQUENCE [LARGE SCALE GENOMIC DNA]</scope>
    <source>
        <strain evidence="3 4">DSM 21120</strain>
    </source>
</reference>
<dbReference type="AlphaFoldDB" id="A0A1M5TW76"/>
<dbReference type="InterPro" id="IPR036582">
    <property type="entry name" value="Mao_N_sf"/>
</dbReference>
<feature type="chain" id="PRO_5012251783" evidence="1">
    <location>
        <begin position="26"/>
        <end position="251"/>
    </location>
</feature>
<keyword evidence="4" id="KW-1185">Reference proteome</keyword>
<evidence type="ECO:0000256" key="1">
    <source>
        <dbReference type="SAM" id="SignalP"/>
    </source>
</evidence>
<evidence type="ECO:0000259" key="2">
    <source>
        <dbReference type="Pfam" id="PF07833"/>
    </source>
</evidence>
<accession>A0A1M5TW76</accession>
<feature type="domain" description="Copper amine oxidase-like N-terminal" evidence="2">
    <location>
        <begin position="110"/>
        <end position="157"/>
    </location>
</feature>
<sequence>MKKKFISLSLILMMLISLVPNTSKATQPIKIIIDGKEISSDVEAYIKNGTTMVPIRAIGETLGATVSFKREAGAHSDEEDHITLEFPDGRLIDISAFGIFSDGINFSRDFDYNYNIKNNRTFVPLRAIGYALHMNVNWDSTNNTVKLSTKENPTTLPIYFTTSKHDMLPHRMPDGSQYLEEYFIKAKDFVLVYSNNHYILKDKDMTLGEYFKYTHSNSNSYNKEESESNLYHNNLFYIDREGTKIIGYTGG</sequence>
<dbReference type="InterPro" id="IPR012854">
    <property type="entry name" value="Cu_amine_oxidase-like_N"/>
</dbReference>
<feature type="domain" description="Copper amine oxidase-like N-terminal" evidence="2">
    <location>
        <begin position="32"/>
        <end position="71"/>
    </location>
</feature>
<dbReference type="SUPFAM" id="SSF55383">
    <property type="entry name" value="Copper amine oxidase, domain N"/>
    <property type="match status" value="2"/>
</dbReference>
<dbReference type="EMBL" id="FQXI01000012">
    <property type="protein sequence ID" value="SHH54954.1"/>
    <property type="molecule type" value="Genomic_DNA"/>
</dbReference>
<gene>
    <name evidence="3" type="ORF">SAMN02745245_01592</name>
</gene>
<dbReference type="OrthoDB" id="2379109at2"/>
<feature type="signal peptide" evidence="1">
    <location>
        <begin position="1"/>
        <end position="25"/>
    </location>
</feature>
<dbReference type="Proteomes" id="UP000184032">
    <property type="component" value="Unassembled WGS sequence"/>
</dbReference>
<keyword evidence="1" id="KW-0732">Signal</keyword>
<evidence type="ECO:0000313" key="3">
    <source>
        <dbReference type="EMBL" id="SHH54954.1"/>
    </source>
</evidence>